<reference evidence="1" key="2">
    <citation type="submission" date="2020-11" db="EMBL/GenBank/DDBJ databases">
        <authorList>
            <person name="McCartney M.A."/>
            <person name="Auch B."/>
            <person name="Kono T."/>
            <person name="Mallez S."/>
            <person name="Becker A."/>
            <person name="Gohl D.M."/>
            <person name="Silverstein K.A.T."/>
            <person name="Koren S."/>
            <person name="Bechman K.B."/>
            <person name="Herman A."/>
            <person name="Abrahante J.E."/>
            <person name="Garbe J."/>
        </authorList>
    </citation>
    <scope>NUCLEOTIDE SEQUENCE</scope>
    <source>
        <strain evidence="1">Duluth1</strain>
        <tissue evidence="1">Whole animal</tissue>
    </source>
</reference>
<gene>
    <name evidence="1" type="ORF">DPMN_132891</name>
</gene>
<protein>
    <submittedName>
        <fullName evidence="1">Uncharacterized protein</fullName>
    </submittedName>
</protein>
<evidence type="ECO:0000313" key="2">
    <source>
        <dbReference type="Proteomes" id="UP000828390"/>
    </source>
</evidence>
<dbReference type="EMBL" id="JAIWYP010000006">
    <property type="protein sequence ID" value="KAH3804603.1"/>
    <property type="molecule type" value="Genomic_DNA"/>
</dbReference>
<dbReference type="AlphaFoldDB" id="A0A9D4JDH7"/>
<proteinExistence type="predicted"/>
<reference evidence="1" key="1">
    <citation type="journal article" date="2019" name="bioRxiv">
        <title>The Genome of the Zebra Mussel, Dreissena polymorpha: A Resource for Invasive Species Research.</title>
        <authorList>
            <person name="McCartney M.A."/>
            <person name="Auch B."/>
            <person name="Kono T."/>
            <person name="Mallez S."/>
            <person name="Zhang Y."/>
            <person name="Obille A."/>
            <person name="Becker A."/>
            <person name="Abrahante J.E."/>
            <person name="Garbe J."/>
            <person name="Badalamenti J.P."/>
            <person name="Herman A."/>
            <person name="Mangelson H."/>
            <person name="Liachko I."/>
            <person name="Sullivan S."/>
            <person name="Sone E.D."/>
            <person name="Koren S."/>
            <person name="Silverstein K.A.T."/>
            <person name="Beckman K.B."/>
            <person name="Gohl D.M."/>
        </authorList>
    </citation>
    <scope>NUCLEOTIDE SEQUENCE</scope>
    <source>
        <strain evidence="1">Duluth1</strain>
        <tissue evidence="1">Whole animal</tissue>
    </source>
</reference>
<dbReference type="Proteomes" id="UP000828390">
    <property type="component" value="Unassembled WGS sequence"/>
</dbReference>
<keyword evidence="2" id="KW-1185">Reference proteome</keyword>
<name>A0A9D4JDH7_DREPO</name>
<sequence>MMNAVPETTLRDRIKGRVDVEAKVGHETIFTIEEEKKLYDHVTYMVEIGFGYTKKSVQYMGRDYGSLGKTIKPDQNCLSENWFYGFCKYIGFSATK</sequence>
<organism evidence="1 2">
    <name type="scientific">Dreissena polymorpha</name>
    <name type="common">Zebra mussel</name>
    <name type="synonym">Mytilus polymorpha</name>
    <dbReference type="NCBI Taxonomy" id="45954"/>
    <lineage>
        <taxon>Eukaryota</taxon>
        <taxon>Metazoa</taxon>
        <taxon>Spiralia</taxon>
        <taxon>Lophotrochozoa</taxon>
        <taxon>Mollusca</taxon>
        <taxon>Bivalvia</taxon>
        <taxon>Autobranchia</taxon>
        <taxon>Heteroconchia</taxon>
        <taxon>Euheterodonta</taxon>
        <taxon>Imparidentia</taxon>
        <taxon>Neoheterodontei</taxon>
        <taxon>Myida</taxon>
        <taxon>Dreissenoidea</taxon>
        <taxon>Dreissenidae</taxon>
        <taxon>Dreissena</taxon>
    </lineage>
</organism>
<evidence type="ECO:0000313" key="1">
    <source>
        <dbReference type="EMBL" id="KAH3804603.1"/>
    </source>
</evidence>
<accession>A0A9D4JDH7</accession>
<comment type="caution">
    <text evidence="1">The sequence shown here is derived from an EMBL/GenBank/DDBJ whole genome shotgun (WGS) entry which is preliminary data.</text>
</comment>